<comment type="caution">
    <text evidence="4">The sequence shown here is derived from an EMBL/GenBank/DDBJ whole genome shotgun (WGS) entry which is preliminary data.</text>
</comment>
<evidence type="ECO:0000313" key="4">
    <source>
        <dbReference type="EMBL" id="KAJ3261779.1"/>
    </source>
</evidence>
<evidence type="ECO:0000256" key="1">
    <source>
        <dbReference type="ARBA" id="ARBA00009686"/>
    </source>
</evidence>
<dbReference type="AlphaFoldDB" id="A0AAD5YB03"/>
<proteinExistence type="inferred from homology"/>
<reference evidence="4" key="1">
    <citation type="submission" date="2020-05" db="EMBL/GenBank/DDBJ databases">
        <title>Phylogenomic resolution of chytrid fungi.</title>
        <authorList>
            <person name="Stajich J.E."/>
            <person name="Amses K."/>
            <person name="Simmons R."/>
            <person name="Seto K."/>
            <person name="Myers J."/>
            <person name="Bonds A."/>
            <person name="Quandt C.A."/>
            <person name="Barry K."/>
            <person name="Liu P."/>
            <person name="Grigoriev I."/>
            <person name="Longcore J.E."/>
            <person name="James T.Y."/>
        </authorList>
    </citation>
    <scope>NUCLEOTIDE SEQUENCE</scope>
    <source>
        <strain evidence="4">PLAUS21</strain>
    </source>
</reference>
<feature type="domain" description="Phosducin" evidence="3">
    <location>
        <begin position="121"/>
        <end position="243"/>
    </location>
</feature>
<feature type="region of interest" description="Disordered" evidence="2">
    <location>
        <begin position="13"/>
        <end position="54"/>
    </location>
</feature>
<comment type="similarity">
    <text evidence="1">Belongs to the phosducin family.</text>
</comment>
<sequence length="291" mass="33882">MNIDDEVLLRAIRKMCDPEEEPQRHSDDSEDDKSDKEIIQTVPQRIDKDMERLNSDSALRQHLKIGTAFTGPKGVKQDYKFHMKQERARAKEKREKDFNKLSGKALSSGWLQRTIKQEEEDEIDDEEFFEEYNKKRLAQLASLSKIPRFGKLFELDQDSFVNSIDKENPKVKVVIHLYENNHQACRQVNDFFYQLATKHTTVKFCKIVSTVADPGFDRVALPAILVYQGGELKSTLLRLIDEIPGWNASGRTTLRDFEEYLMLQDVLENTIDYSDEEETQKSVDSDEEFFS</sequence>
<feature type="compositionally biased region" description="Basic and acidic residues" evidence="2">
    <location>
        <begin position="14"/>
        <end position="38"/>
    </location>
</feature>
<dbReference type="InterPro" id="IPR024253">
    <property type="entry name" value="Phosducin_thioredoxin-like_dom"/>
</dbReference>
<dbReference type="PANTHER" id="PTHR46052:SF1">
    <property type="entry name" value="PHOSDUCIN-LIKE PROTEIN"/>
    <property type="match status" value="1"/>
</dbReference>
<name>A0AAD5YB03_9FUNG</name>
<gene>
    <name evidence="4" type="ORF">HK103_004730</name>
</gene>
<dbReference type="InterPro" id="IPR036249">
    <property type="entry name" value="Thioredoxin-like_sf"/>
</dbReference>
<dbReference type="Pfam" id="PF02114">
    <property type="entry name" value="Phosducin"/>
    <property type="match status" value="1"/>
</dbReference>
<accession>A0AAD5YB03</accession>
<dbReference type="SUPFAM" id="SSF52833">
    <property type="entry name" value="Thioredoxin-like"/>
    <property type="match status" value="1"/>
</dbReference>
<feature type="compositionally biased region" description="Basic and acidic residues" evidence="2">
    <location>
        <begin position="45"/>
        <end position="54"/>
    </location>
</feature>
<dbReference type="Gene3D" id="3.40.30.10">
    <property type="entry name" value="Glutaredoxin"/>
    <property type="match status" value="1"/>
</dbReference>
<evidence type="ECO:0000259" key="3">
    <source>
        <dbReference type="Pfam" id="PF02114"/>
    </source>
</evidence>
<keyword evidence="5" id="KW-1185">Reference proteome</keyword>
<evidence type="ECO:0000313" key="5">
    <source>
        <dbReference type="Proteomes" id="UP001210925"/>
    </source>
</evidence>
<dbReference type="Proteomes" id="UP001210925">
    <property type="component" value="Unassembled WGS sequence"/>
</dbReference>
<dbReference type="InterPro" id="IPR051499">
    <property type="entry name" value="Phosducin-like_reg"/>
</dbReference>
<dbReference type="PANTHER" id="PTHR46052">
    <property type="entry name" value="PHOSDUCIN-LIKE PROTEIN"/>
    <property type="match status" value="1"/>
</dbReference>
<protein>
    <recommendedName>
        <fullName evidence="3">Phosducin domain-containing protein</fullName>
    </recommendedName>
</protein>
<evidence type="ECO:0000256" key="2">
    <source>
        <dbReference type="SAM" id="MobiDB-lite"/>
    </source>
</evidence>
<organism evidence="4 5">
    <name type="scientific">Boothiomyces macroporosus</name>
    <dbReference type="NCBI Taxonomy" id="261099"/>
    <lineage>
        <taxon>Eukaryota</taxon>
        <taxon>Fungi</taxon>
        <taxon>Fungi incertae sedis</taxon>
        <taxon>Chytridiomycota</taxon>
        <taxon>Chytridiomycota incertae sedis</taxon>
        <taxon>Chytridiomycetes</taxon>
        <taxon>Rhizophydiales</taxon>
        <taxon>Terramycetaceae</taxon>
        <taxon>Boothiomyces</taxon>
    </lineage>
</organism>
<dbReference type="EMBL" id="JADGKB010000004">
    <property type="protein sequence ID" value="KAJ3261779.1"/>
    <property type="molecule type" value="Genomic_DNA"/>
</dbReference>